<keyword evidence="3" id="KW-1185">Reference proteome</keyword>
<reference key="1">
    <citation type="submission" date="2010-11" db="EMBL/GenBank/DDBJ databases">
        <title>The complete genome of Leadbetterella byssophila DSM 17132.</title>
        <authorList>
            <consortium name="US DOE Joint Genome Institute (JGI-PGF)"/>
            <person name="Lucas S."/>
            <person name="Copeland A."/>
            <person name="Lapidus A."/>
            <person name="Glavina del Rio T."/>
            <person name="Dalin E."/>
            <person name="Tice H."/>
            <person name="Bruce D."/>
            <person name="Goodwin L."/>
            <person name="Pitluck S."/>
            <person name="Kyrpides N."/>
            <person name="Mavromatis K."/>
            <person name="Ivanova N."/>
            <person name="Teshima H."/>
            <person name="Brettin T."/>
            <person name="Detter J.C."/>
            <person name="Han C."/>
            <person name="Tapia R."/>
            <person name="Land M."/>
            <person name="Hauser L."/>
            <person name="Markowitz V."/>
            <person name="Cheng J.-F."/>
            <person name="Hugenholtz P."/>
            <person name="Woyke T."/>
            <person name="Wu D."/>
            <person name="Tindall B."/>
            <person name="Pomrenke H.G."/>
            <person name="Brambilla E."/>
            <person name="Klenk H.-P."/>
            <person name="Eisen J.A."/>
        </authorList>
    </citation>
    <scope>NUCLEOTIDE SEQUENCE [LARGE SCALE GENOMIC DNA]</scope>
    <source>
        <strain>DSM 17132</strain>
    </source>
</reference>
<dbReference type="InterPro" id="IPR050194">
    <property type="entry name" value="Glycosyltransferase_grp1"/>
</dbReference>
<dbReference type="EMBL" id="CP002305">
    <property type="protein sequence ID" value="ADQ16023.1"/>
    <property type="molecule type" value="Genomic_DNA"/>
</dbReference>
<gene>
    <name evidence="2" type="ordered locus">Lbys_0230</name>
</gene>
<evidence type="ECO:0000313" key="3">
    <source>
        <dbReference type="Proteomes" id="UP000007435"/>
    </source>
</evidence>
<evidence type="ECO:0000313" key="2">
    <source>
        <dbReference type="EMBL" id="ADQ16023.1"/>
    </source>
</evidence>
<dbReference type="CDD" id="cd03801">
    <property type="entry name" value="GT4_PimA-like"/>
    <property type="match status" value="1"/>
</dbReference>
<name>E4RU42_LEAB4</name>
<dbReference type="PANTHER" id="PTHR45947">
    <property type="entry name" value="SULFOQUINOVOSYL TRANSFERASE SQD2"/>
    <property type="match status" value="1"/>
</dbReference>
<dbReference type="SUPFAM" id="SSF53756">
    <property type="entry name" value="UDP-Glycosyltransferase/glycogen phosphorylase"/>
    <property type="match status" value="1"/>
</dbReference>
<protein>
    <submittedName>
        <fullName evidence="2">Glycosyl transferase group 1</fullName>
    </submittedName>
</protein>
<dbReference type="eggNOG" id="COG0438">
    <property type="taxonomic scope" value="Bacteria"/>
</dbReference>
<proteinExistence type="predicted"/>
<dbReference type="InterPro" id="IPR001296">
    <property type="entry name" value="Glyco_trans_1"/>
</dbReference>
<dbReference type="Proteomes" id="UP000007435">
    <property type="component" value="Chromosome"/>
</dbReference>
<dbReference type="KEGG" id="lby:Lbys_0230"/>
<dbReference type="RefSeq" id="WP_013407078.1">
    <property type="nucleotide sequence ID" value="NC_014655.1"/>
</dbReference>
<dbReference type="HOGENOM" id="CLU_009583_5_2_10"/>
<dbReference type="GO" id="GO:0016757">
    <property type="term" value="F:glycosyltransferase activity"/>
    <property type="evidence" value="ECO:0007669"/>
    <property type="project" value="InterPro"/>
</dbReference>
<keyword evidence="2" id="KW-0808">Transferase</keyword>
<organism evidence="2 3">
    <name type="scientific">Leadbetterella byssophila (strain DSM 17132 / JCM 16389 / KACC 11308 / NBRC 106382 / 4M15)</name>
    <dbReference type="NCBI Taxonomy" id="649349"/>
    <lineage>
        <taxon>Bacteria</taxon>
        <taxon>Pseudomonadati</taxon>
        <taxon>Bacteroidota</taxon>
        <taxon>Cytophagia</taxon>
        <taxon>Cytophagales</taxon>
        <taxon>Leadbetterellaceae</taxon>
        <taxon>Leadbetterella</taxon>
    </lineage>
</organism>
<reference evidence="2 3" key="2">
    <citation type="journal article" date="2011" name="Stand. Genomic Sci.">
        <title>Complete genome sequence of Leadbetterella byssophila type strain (4M15).</title>
        <authorList>
            <person name="Abt B."/>
            <person name="Teshima H."/>
            <person name="Lucas S."/>
            <person name="Lapidus A."/>
            <person name="Del Rio T.G."/>
            <person name="Nolan M."/>
            <person name="Tice H."/>
            <person name="Cheng J.F."/>
            <person name="Pitluck S."/>
            <person name="Liolios K."/>
            <person name="Pagani I."/>
            <person name="Ivanova N."/>
            <person name="Mavromatis K."/>
            <person name="Pati A."/>
            <person name="Tapia R."/>
            <person name="Han C."/>
            <person name="Goodwin L."/>
            <person name="Chen A."/>
            <person name="Palaniappan K."/>
            <person name="Land M."/>
            <person name="Hauser L."/>
            <person name="Chang Y.J."/>
            <person name="Jeffries C.D."/>
            <person name="Rohde M."/>
            <person name="Goker M."/>
            <person name="Tindall B.J."/>
            <person name="Detter J.C."/>
            <person name="Woyke T."/>
            <person name="Bristow J."/>
            <person name="Eisen J.A."/>
            <person name="Markowitz V."/>
            <person name="Hugenholtz P."/>
            <person name="Klenk H.P."/>
            <person name="Kyrpides N.C."/>
        </authorList>
    </citation>
    <scope>NUCLEOTIDE SEQUENCE [LARGE SCALE GENOMIC DNA]</scope>
    <source>
        <strain evidence="3">DSM 17132 / JCM 16389 / KACC 11308 / NBRC 106382 / 4M15</strain>
    </source>
</reference>
<dbReference type="CAZy" id="GT4">
    <property type="family name" value="Glycosyltransferase Family 4"/>
</dbReference>
<sequence>MKTLIIHNTLWAHYKSVLFEEIAKQYPPEGEFHVLQIAKSEVSRKGMEGEGKTYTYPYTLLFDGFIEEVPKWKELQRVFQFILQYKPDIINVTGYSSSFSTLPTIFFARLLGIKVVMSNESTQKDKTRSWLKESIKKWAVQACKGFVVFGKTSEDYVLDLGAKPEQILVHKGAVVDNKVLSSVYHKAKETTLYPEITTQKNFIYVGRMAEEKNVELLIKCFQKLNKQEWGLILVGKGPKDQEIDQLIAKSPDRIYKYPPVHWMEVPKFFSRSSCFVLPSTSEPWGLVVNEAMVCGLPVIVTDVCGCSTDLVNGNGVVIPSNSASALISALKKIISTPDLTEMENKSLEIIKDFSVQEVAKRYIQGIQSL</sequence>
<accession>E4RU42</accession>
<dbReference type="OrthoDB" id="9790710at2"/>
<dbReference type="Gene3D" id="3.40.50.2000">
    <property type="entry name" value="Glycogen Phosphorylase B"/>
    <property type="match status" value="2"/>
</dbReference>
<dbReference type="STRING" id="649349.Lbys_0230"/>
<dbReference type="PANTHER" id="PTHR45947:SF3">
    <property type="entry name" value="SULFOQUINOVOSYL TRANSFERASE SQD2"/>
    <property type="match status" value="1"/>
</dbReference>
<dbReference type="Pfam" id="PF00534">
    <property type="entry name" value="Glycos_transf_1"/>
    <property type="match status" value="1"/>
</dbReference>
<dbReference type="AlphaFoldDB" id="E4RU42"/>
<feature type="domain" description="Glycosyl transferase family 1" evidence="1">
    <location>
        <begin position="197"/>
        <end position="340"/>
    </location>
</feature>
<evidence type="ECO:0000259" key="1">
    <source>
        <dbReference type="Pfam" id="PF00534"/>
    </source>
</evidence>